<dbReference type="Proteomes" id="UP001221142">
    <property type="component" value="Unassembled WGS sequence"/>
</dbReference>
<protein>
    <submittedName>
        <fullName evidence="1">Uncharacterized protein</fullName>
    </submittedName>
</protein>
<evidence type="ECO:0000313" key="2">
    <source>
        <dbReference type="Proteomes" id="UP001221142"/>
    </source>
</evidence>
<proteinExistence type="predicted"/>
<organism evidence="1 2">
    <name type="scientific">Roridomyces roridus</name>
    <dbReference type="NCBI Taxonomy" id="1738132"/>
    <lineage>
        <taxon>Eukaryota</taxon>
        <taxon>Fungi</taxon>
        <taxon>Dikarya</taxon>
        <taxon>Basidiomycota</taxon>
        <taxon>Agaricomycotina</taxon>
        <taxon>Agaricomycetes</taxon>
        <taxon>Agaricomycetidae</taxon>
        <taxon>Agaricales</taxon>
        <taxon>Marasmiineae</taxon>
        <taxon>Mycenaceae</taxon>
        <taxon>Roridomyces</taxon>
    </lineage>
</organism>
<sequence length="257" mass="28227">MAETDPHFQNQAFCNFLSELPALEEFDLDITGSKPVQAQSLFARLNAPGERPLHYAVSDVVAAQPGHLTVLRLRSHHVPLWSGVWRTLRSARVKLADITTSVVTPELFDYLTSYSGLRKLVLEYKDGGSREANDGIADAFYNSGTLVQHADSLLELYCPAGRYESRFGFGVHNAQNLLLETTANLPNLRSLTISAADAQKNRGVWCGNGAINHTMAVVLAIKRTVDKAALGPAVVRVGYTVYELQFDEGRIGREAEV</sequence>
<reference evidence="1" key="1">
    <citation type="submission" date="2023-03" db="EMBL/GenBank/DDBJ databases">
        <title>Massive genome expansion in bonnet fungi (Mycena s.s.) driven by repeated elements and novel gene families across ecological guilds.</title>
        <authorList>
            <consortium name="Lawrence Berkeley National Laboratory"/>
            <person name="Harder C.B."/>
            <person name="Miyauchi S."/>
            <person name="Viragh M."/>
            <person name="Kuo A."/>
            <person name="Thoen E."/>
            <person name="Andreopoulos B."/>
            <person name="Lu D."/>
            <person name="Skrede I."/>
            <person name="Drula E."/>
            <person name="Henrissat B."/>
            <person name="Morin E."/>
            <person name="Kohler A."/>
            <person name="Barry K."/>
            <person name="LaButti K."/>
            <person name="Morin E."/>
            <person name="Salamov A."/>
            <person name="Lipzen A."/>
            <person name="Mereny Z."/>
            <person name="Hegedus B."/>
            <person name="Baldrian P."/>
            <person name="Stursova M."/>
            <person name="Weitz H."/>
            <person name="Taylor A."/>
            <person name="Grigoriev I.V."/>
            <person name="Nagy L.G."/>
            <person name="Martin F."/>
            <person name="Kauserud H."/>
        </authorList>
    </citation>
    <scope>NUCLEOTIDE SEQUENCE</scope>
    <source>
        <strain evidence="1">9284</strain>
    </source>
</reference>
<evidence type="ECO:0000313" key="1">
    <source>
        <dbReference type="EMBL" id="KAJ7636238.1"/>
    </source>
</evidence>
<gene>
    <name evidence="1" type="ORF">FB45DRAFT_1024365</name>
</gene>
<dbReference type="AlphaFoldDB" id="A0AAD7FPH3"/>
<accession>A0AAD7FPH3</accession>
<keyword evidence="2" id="KW-1185">Reference proteome</keyword>
<dbReference type="EMBL" id="JARKIF010000006">
    <property type="protein sequence ID" value="KAJ7636238.1"/>
    <property type="molecule type" value="Genomic_DNA"/>
</dbReference>
<name>A0AAD7FPH3_9AGAR</name>
<comment type="caution">
    <text evidence="1">The sequence shown here is derived from an EMBL/GenBank/DDBJ whole genome shotgun (WGS) entry which is preliminary data.</text>
</comment>